<dbReference type="SUPFAM" id="SSF56436">
    <property type="entry name" value="C-type lectin-like"/>
    <property type="match status" value="1"/>
</dbReference>
<dbReference type="SMART" id="SM00130">
    <property type="entry name" value="KR"/>
    <property type="match status" value="1"/>
</dbReference>
<dbReference type="SUPFAM" id="SSF50494">
    <property type="entry name" value="Trypsin-like serine proteases"/>
    <property type="match status" value="1"/>
</dbReference>
<dbReference type="SUPFAM" id="SSF57424">
    <property type="entry name" value="LDL receptor-like module"/>
    <property type="match status" value="2"/>
</dbReference>
<evidence type="ECO:0000256" key="7">
    <source>
        <dbReference type="ARBA" id="ARBA00023157"/>
    </source>
</evidence>
<dbReference type="Gene3D" id="2.40.10.10">
    <property type="entry name" value="Trypsin-like serine proteases"/>
    <property type="match status" value="1"/>
</dbReference>
<dbReference type="Pfam" id="PF00024">
    <property type="entry name" value="PAN_1"/>
    <property type="match status" value="1"/>
</dbReference>
<dbReference type="GO" id="GO:0006508">
    <property type="term" value="P:proteolysis"/>
    <property type="evidence" value="ECO:0007669"/>
    <property type="project" value="UniProtKB-KW"/>
</dbReference>
<dbReference type="InterPro" id="IPR018114">
    <property type="entry name" value="TRYPSIN_HIS"/>
</dbReference>
<dbReference type="GO" id="GO:0007599">
    <property type="term" value="P:hemostasis"/>
    <property type="evidence" value="ECO:0007669"/>
    <property type="project" value="UniProtKB-KW"/>
</dbReference>
<evidence type="ECO:0000259" key="13">
    <source>
        <dbReference type="PROSITE" id="PS50948"/>
    </source>
</evidence>
<evidence type="ECO:0000256" key="3">
    <source>
        <dbReference type="ARBA" id="ARBA00022696"/>
    </source>
</evidence>
<dbReference type="PROSITE" id="PS00134">
    <property type="entry name" value="TRYPSIN_HIS"/>
    <property type="match status" value="1"/>
</dbReference>
<dbReference type="InterPro" id="IPR001304">
    <property type="entry name" value="C-type_lectin-like"/>
</dbReference>
<keyword evidence="1 8" id="KW-0420">Kringle</keyword>
<dbReference type="InterPro" id="IPR016187">
    <property type="entry name" value="CTDL_fold"/>
</dbReference>
<evidence type="ECO:0000256" key="5">
    <source>
        <dbReference type="ARBA" id="ARBA00022801"/>
    </source>
</evidence>
<name>A0A0K0EPC1_STRER</name>
<dbReference type="SUPFAM" id="SSF57414">
    <property type="entry name" value="Hairpin loop containing domain-like"/>
    <property type="match status" value="1"/>
</dbReference>
<dbReference type="CDD" id="cd00112">
    <property type="entry name" value="LDLa"/>
    <property type="match status" value="2"/>
</dbReference>
<keyword evidence="3" id="KW-0356">Hemostasis</keyword>
<dbReference type="InterPro" id="IPR000001">
    <property type="entry name" value="Kringle"/>
</dbReference>
<evidence type="ECO:0000259" key="11">
    <source>
        <dbReference type="PROSITE" id="PS50070"/>
    </source>
</evidence>
<dbReference type="WBParaSite" id="TCONS_00015139.p1">
    <property type="protein sequence ID" value="TCONS_00015139.p1"/>
    <property type="gene ID" value="XLOC_010361"/>
</dbReference>
<dbReference type="SMART" id="SM00034">
    <property type="entry name" value="CLECT"/>
    <property type="match status" value="1"/>
</dbReference>
<evidence type="ECO:0000256" key="9">
    <source>
        <dbReference type="PROSITE-ProRule" id="PRU00124"/>
    </source>
</evidence>
<evidence type="ECO:0000256" key="10">
    <source>
        <dbReference type="RuleBase" id="RU363034"/>
    </source>
</evidence>
<dbReference type="InterPro" id="IPR001314">
    <property type="entry name" value="Peptidase_S1A"/>
</dbReference>
<organism evidence="15">
    <name type="scientific">Strongyloides stercoralis</name>
    <name type="common">Threadworm</name>
    <dbReference type="NCBI Taxonomy" id="6248"/>
    <lineage>
        <taxon>Eukaryota</taxon>
        <taxon>Metazoa</taxon>
        <taxon>Ecdysozoa</taxon>
        <taxon>Nematoda</taxon>
        <taxon>Chromadorea</taxon>
        <taxon>Rhabditida</taxon>
        <taxon>Tylenchina</taxon>
        <taxon>Panagrolaimomorpha</taxon>
        <taxon>Strongyloidoidea</taxon>
        <taxon>Strongyloididae</taxon>
        <taxon>Strongyloides</taxon>
    </lineage>
</organism>
<evidence type="ECO:0000256" key="1">
    <source>
        <dbReference type="ARBA" id="ARBA00022572"/>
    </source>
</evidence>
<dbReference type="Pfam" id="PF00051">
    <property type="entry name" value="Kringle"/>
    <property type="match status" value="1"/>
</dbReference>
<dbReference type="InterPro" id="IPR043504">
    <property type="entry name" value="Peptidase_S1_PA_chymotrypsin"/>
</dbReference>
<feature type="disulfide bond" evidence="8">
    <location>
        <begin position="170"/>
        <end position="209"/>
    </location>
</feature>
<dbReference type="InterPro" id="IPR002172">
    <property type="entry name" value="LDrepeatLR_classA_rpt"/>
</dbReference>
<evidence type="ECO:0000313" key="16">
    <source>
        <dbReference type="WBParaSite" id="TCONS_00015139.p1"/>
    </source>
</evidence>
<keyword evidence="2 10" id="KW-0645">Protease</keyword>
<keyword evidence="7 8" id="KW-1015">Disulfide bond</keyword>
<dbReference type="PROSITE" id="PS01209">
    <property type="entry name" value="LDLRA_1"/>
    <property type="match status" value="1"/>
</dbReference>
<feature type="disulfide bond" evidence="9">
    <location>
        <begin position="277"/>
        <end position="292"/>
    </location>
</feature>
<dbReference type="PANTHER" id="PTHR24252">
    <property type="entry name" value="ACROSIN-RELATED"/>
    <property type="match status" value="1"/>
</dbReference>
<dbReference type="PROSITE" id="PS50068">
    <property type="entry name" value="LDLRA_2"/>
    <property type="match status" value="2"/>
</dbReference>
<reference evidence="15" key="1">
    <citation type="submission" date="2015-08" db="UniProtKB">
        <authorList>
            <consortium name="WormBaseParasite"/>
        </authorList>
    </citation>
    <scope>IDENTIFICATION</scope>
</reference>
<feature type="disulfide bond" evidence="8">
    <location>
        <begin position="196"/>
        <end position="219"/>
    </location>
</feature>
<dbReference type="STRING" id="6248.A0A0K0EPC1"/>
<dbReference type="Gene3D" id="3.50.4.10">
    <property type="entry name" value="Hepatocyte Growth Factor"/>
    <property type="match status" value="1"/>
</dbReference>
<keyword evidence="6 10" id="KW-0720">Serine protease</keyword>
<dbReference type="FunFam" id="2.40.10.10:FF:000003">
    <property type="entry name" value="Transmembrane serine protease 3"/>
    <property type="match status" value="1"/>
</dbReference>
<dbReference type="WBParaSite" id="SSTP_0001130500.1">
    <property type="protein sequence ID" value="SSTP_0001130500.1"/>
    <property type="gene ID" value="SSTP_0001130500"/>
</dbReference>
<proteinExistence type="predicted"/>
<dbReference type="PROSITE" id="PS50948">
    <property type="entry name" value="PAN"/>
    <property type="match status" value="1"/>
</dbReference>
<feature type="domain" description="Apple" evidence="13">
    <location>
        <begin position="292"/>
        <end position="377"/>
    </location>
</feature>
<keyword evidence="5 10" id="KW-0378">Hydrolase</keyword>
<keyword evidence="14" id="KW-1185">Reference proteome</keyword>
<feature type="domain" description="Kringle" evidence="11">
    <location>
        <begin position="149"/>
        <end position="224"/>
    </location>
</feature>
<dbReference type="PROSITE" id="PS00135">
    <property type="entry name" value="TRYPSIN_SER"/>
    <property type="match status" value="1"/>
</dbReference>
<keyword evidence="4" id="KW-0677">Repeat</keyword>
<dbReference type="CDD" id="cd01099">
    <property type="entry name" value="PAN_AP_HGF"/>
    <property type="match status" value="1"/>
</dbReference>
<dbReference type="InterPro" id="IPR003609">
    <property type="entry name" value="Pan_app"/>
</dbReference>
<evidence type="ECO:0000259" key="12">
    <source>
        <dbReference type="PROSITE" id="PS50240"/>
    </source>
</evidence>
<sequence length="779" mass="89402">MFHFTKTHYTVLFYFLIFINYCKSNWIQSSPGKFIYLPEVNDFDVPKILNIDEAKNYCKNLNGTLISFTENDLNIDFKSYYLTTFITSAIYQKGIWKWDDQRILSPLYNIESNNGRCLSFVPKNKTFLSVDCNNISNALPLCEKNIALTCQLENGQYFGNISVTKNNITCLKWNDNIFSAQGILFDEQLYWDHNYCRNPLGYTKKKAWCLVDENKYEECQIPLCNLTLPLVNNKIRFDINSQFNDIICEQGSLSCNIFDNFNDYSNNIQCIPEEFWCDYQKDCENGMDEYNCENWLNSFIKIGNYKIIRNISFIWSNIFNDQSCAKKCLEAYKGNCNSFSFNYEDNTCILSNLNGNDYNENNIISKNKSLLYLKKNIIFSETTINNILEKWNKCDGIKCQLNGKCINVNSICNQNNDCFDNEDENFCYNSFKINFIPNLKTKNFEEGILIAHLGSLNVPLCLGSIPTTIRENICPNFIIRPYIGDKEKSLKLGSICYKGECYLDKNLNCIEKNNLIRCNDICGRLPNISPAIKLRCPRIIGGCSIKPNESPWTATIRLKNPDSHHCGCVIISDFYLLTAAHCVSDIEENSLYIRVGDYNNKIVEIQEKTFEIEEITIHPSYQDIFKNDIAIIKVSEKFNFTDSIKPICLPPIDYKFEEGQQCVISGFGRIDDSNNDSNEKYSQFLQIATVPILNLNSCQVNNYDIQLNYNTICAGYKSGNIDACQGDSGGPLVCMYEGIYYLAGIVSWGEGCGKKNSPGIYTSVSSYISWIENVTKTIF</sequence>
<dbReference type="InterPro" id="IPR009003">
    <property type="entry name" value="Peptidase_S1_PA"/>
</dbReference>
<dbReference type="InterPro" id="IPR023415">
    <property type="entry name" value="LDLR_class-A_CS"/>
</dbReference>
<dbReference type="GO" id="GO:0004252">
    <property type="term" value="F:serine-type endopeptidase activity"/>
    <property type="evidence" value="ECO:0007669"/>
    <property type="project" value="InterPro"/>
</dbReference>
<dbReference type="PRINTS" id="PR00722">
    <property type="entry name" value="CHYMOTRYPSIN"/>
</dbReference>
<dbReference type="Gene3D" id="4.10.400.10">
    <property type="entry name" value="Low-density Lipoprotein Receptor"/>
    <property type="match status" value="1"/>
</dbReference>
<dbReference type="AlphaFoldDB" id="A0A0K0EPC1"/>
<evidence type="ECO:0000313" key="15">
    <source>
        <dbReference type="WBParaSite" id="SSTP_0001130500.1"/>
    </source>
</evidence>
<accession>A0A0K0EPC1</accession>
<dbReference type="SMART" id="SM00192">
    <property type="entry name" value="LDLa"/>
    <property type="match status" value="2"/>
</dbReference>
<dbReference type="InterPro" id="IPR036055">
    <property type="entry name" value="LDL_receptor-like_sf"/>
</dbReference>
<dbReference type="InterPro" id="IPR013806">
    <property type="entry name" value="Kringle-like"/>
</dbReference>
<comment type="caution">
    <text evidence="8">Lacks conserved residue(s) required for the propagation of feature annotation.</text>
</comment>
<dbReference type="PROSITE" id="PS50240">
    <property type="entry name" value="TRYPSIN_DOM"/>
    <property type="match status" value="1"/>
</dbReference>
<evidence type="ECO:0000313" key="14">
    <source>
        <dbReference type="Proteomes" id="UP000035681"/>
    </source>
</evidence>
<dbReference type="SMART" id="SM00020">
    <property type="entry name" value="Tryp_SPc"/>
    <property type="match status" value="1"/>
</dbReference>
<evidence type="ECO:0000256" key="6">
    <source>
        <dbReference type="ARBA" id="ARBA00022825"/>
    </source>
</evidence>
<dbReference type="Proteomes" id="UP000035681">
    <property type="component" value="Unplaced"/>
</dbReference>
<dbReference type="InterPro" id="IPR033116">
    <property type="entry name" value="TRYPSIN_SER"/>
</dbReference>
<dbReference type="SUPFAM" id="SSF57440">
    <property type="entry name" value="Kringle-like"/>
    <property type="match status" value="1"/>
</dbReference>
<dbReference type="CDD" id="cd00190">
    <property type="entry name" value="Tryp_SPc"/>
    <property type="match status" value="1"/>
</dbReference>
<evidence type="ECO:0000256" key="8">
    <source>
        <dbReference type="PROSITE-ProRule" id="PRU00121"/>
    </source>
</evidence>
<evidence type="ECO:0000256" key="4">
    <source>
        <dbReference type="ARBA" id="ARBA00022737"/>
    </source>
</evidence>
<dbReference type="Gene3D" id="2.40.20.10">
    <property type="entry name" value="Plasminogen Kringle 4"/>
    <property type="match status" value="1"/>
</dbReference>
<dbReference type="PANTHER" id="PTHR24252:SF10">
    <property type="entry name" value="SERINE PROTEASE 56"/>
    <property type="match status" value="1"/>
</dbReference>
<evidence type="ECO:0000256" key="2">
    <source>
        <dbReference type="ARBA" id="ARBA00022670"/>
    </source>
</evidence>
<dbReference type="Pfam" id="PF00089">
    <property type="entry name" value="Trypsin"/>
    <property type="match status" value="1"/>
</dbReference>
<protein>
    <submittedName>
        <fullName evidence="15">C-type lectin domain-containing protein</fullName>
    </submittedName>
    <submittedName>
        <fullName evidence="16">Serine protease 12</fullName>
    </submittedName>
</protein>
<feature type="domain" description="Peptidase S1" evidence="12">
    <location>
        <begin position="539"/>
        <end position="776"/>
    </location>
</feature>
<dbReference type="InterPro" id="IPR001254">
    <property type="entry name" value="Trypsin_dom"/>
</dbReference>
<dbReference type="PROSITE" id="PS50070">
    <property type="entry name" value="KRINGLE_2"/>
    <property type="match status" value="1"/>
</dbReference>
<feature type="disulfide bond" evidence="9">
    <location>
        <begin position="412"/>
        <end position="427"/>
    </location>
</feature>
<dbReference type="InterPro" id="IPR038178">
    <property type="entry name" value="Kringle_sf"/>
</dbReference>